<dbReference type="InterPro" id="IPR027463">
    <property type="entry name" value="AcrB_DN_DC_subdom"/>
</dbReference>
<feature type="transmembrane region" description="Helical" evidence="1">
    <location>
        <begin position="455"/>
        <end position="480"/>
    </location>
</feature>
<feature type="transmembrane region" description="Helical" evidence="1">
    <location>
        <begin position="923"/>
        <end position="945"/>
    </location>
</feature>
<dbReference type="GO" id="GO:0042910">
    <property type="term" value="F:xenobiotic transmembrane transporter activity"/>
    <property type="evidence" value="ECO:0007669"/>
    <property type="project" value="TreeGrafter"/>
</dbReference>
<comment type="caution">
    <text evidence="2">The sequence shown here is derived from an EMBL/GenBank/DDBJ whole genome shotgun (WGS) entry which is preliminary data.</text>
</comment>
<reference evidence="2 3" key="2">
    <citation type="journal article" date="2016" name="Genome Announc.">
        <title>Draft Genome Sequence of Zhouia amylolytica AD3, Isolated from Tidal Flat Sediment.</title>
        <authorList>
            <person name="Jia B."/>
            <person name="Jin H.M."/>
            <person name="Lee H.J."/>
            <person name="Jeon C.O."/>
        </authorList>
    </citation>
    <scope>NUCLEOTIDE SEQUENCE [LARGE SCALE GENOMIC DNA]</scope>
    <source>
        <strain evidence="2 3">AD3</strain>
    </source>
</reference>
<dbReference type="AlphaFoldDB" id="W2UQF2"/>
<dbReference type="PATRIC" id="fig|1286632.3.peg.717"/>
<dbReference type="Gene3D" id="1.20.1640.10">
    <property type="entry name" value="Multidrug efflux transporter AcrB transmembrane domain"/>
    <property type="match status" value="2"/>
</dbReference>
<dbReference type="Pfam" id="PF00873">
    <property type="entry name" value="ACR_tran"/>
    <property type="match status" value="2"/>
</dbReference>
<feature type="transmembrane region" description="Helical" evidence="1">
    <location>
        <begin position="1026"/>
        <end position="1050"/>
    </location>
</feature>
<dbReference type="SUPFAM" id="SSF82714">
    <property type="entry name" value="Multidrug efflux transporter AcrB TolC docking domain, DN and DC subdomains"/>
    <property type="match status" value="1"/>
</dbReference>
<feature type="transmembrane region" description="Helical" evidence="1">
    <location>
        <begin position="338"/>
        <end position="356"/>
    </location>
</feature>
<dbReference type="PRINTS" id="PR00702">
    <property type="entry name" value="ACRIFLAVINRP"/>
</dbReference>
<accession>W2UQF2</accession>
<organism evidence="2 3">
    <name type="scientific">Zhouia amylolytica AD3</name>
    <dbReference type="NCBI Taxonomy" id="1286632"/>
    <lineage>
        <taxon>Bacteria</taxon>
        <taxon>Pseudomonadati</taxon>
        <taxon>Bacteroidota</taxon>
        <taxon>Flavobacteriia</taxon>
        <taxon>Flavobacteriales</taxon>
        <taxon>Flavobacteriaceae</taxon>
        <taxon>Zhouia</taxon>
    </lineage>
</organism>
<dbReference type="PANTHER" id="PTHR32063:SF0">
    <property type="entry name" value="SWARMING MOTILITY PROTEIN SWRC"/>
    <property type="match status" value="1"/>
</dbReference>
<dbReference type="Gene3D" id="3.30.70.1430">
    <property type="entry name" value="Multidrug efflux transporter AcrB pore domain"/>
    <property type="match status" value="1"/>
</dbReference>
<sequence>MKPVNSSFTVLALTILFVILGCCSIPLFSIQRNPTDISKGLTVNFSWKGALAQVVERELTSKIEGLAAAIKGVKEITSTSSDGGGFLNIELDKHTNVKTAKFELTSLIRSAYKNFPEGVSLPSVSEKGTRSIKREGTQILAYTIMGGGSSYYIEKEAAAVFLEPLNDINDVYSAKLWVAVPYELRLIVNKKELESYGLTIGDVSSALNSYFKAAELGKSKHREVSGNYSTLFVELRGISKDDVVWEKIPLARRGSRVVYLGDIARVKYEEQPINSIKRFNGLNLVSLTISAREGANQVLLAKTVRERIESLKKELPPGFSLFLQKDSTISIKKEINTIVLRVVLSVLFLLLFTFIVSRSLKYLLLVAISLAVNLCIAFIFYYLLDIGIHTYSLAGITISLGIMIDNVIIMIDHLRSKGNMKIFVAILAATLTTVGSLSVIFFLGQDVRILLNDFAIIIVVNILTSLVVAFFVIPALLDVIPIQRKLNKISLRRKRWVVKWNHFYAYFINQSLRWKKLYLLLAILVFGIPIFLLPARINSNNWLAQTYNDIFQSSVYRKIGPMTEKILGGTLRLFVERDASGGRVPQQNAFGNLTPVDRANQATQLNVNITMPDGASVEELEGIAWKFENHLLQYNEVASFETSISNGENANIQAIIDDSSQRSFPHRLKNELIDLANNTGGCDVRINGVGKGFSNSLGNDILRTGITVSGYNYDAVLTYAEKTLEYLKRQPRVDKERVNTGQRMYAGKVRYEYEMNLQKDLLIKQGSSPQTMLTGLRDIAMNQQRVSIALYDGQYIPVKVYTEEKKGADNWLLNNSLQQTSRLGYVGTLEKKMSGGHITRRNQQYEVNVDYNFIGNYRLAKKVQEGIIDSVNVQLPIGFKAQSKNRGGFYSQVKGSQYKLIFLVIAIVFLLCCVLLESMRQAMVIVLMIPLSFIGIFLTFSLFGFNFDQGGYAAFLLISGLSVNAALYIFNDFNNNGLEGQSGIRQYLNAYNSKITPILLTVISTIVSFLPFLLTVPGELFWDALAAGTIGGLLFSIPILVVFLPLFLLWNSDVVKKDTTKTLSKLKRW</sequence>
<keyword evidence="1" id="KW-0472">Membrane</keyword>
<protein>
    <submittedName>
        <fullName evidence="2">Uncharacterized protein</fullName>
    </submittedName>
</protein>
<name>W2UQF2_9FLAO</name>
<dbReference type="GO" id="GO:0005886">
    <property type="term" value="C:plasma membrane"/>
    <property type="evidence" value="ECO:0007669"/>
    <property type="project" value="TreeGrafter"/>
</dbReference>
<evidence type="ECO:0000313" key="2">
    <source>
        <dbReference type="EMBL" id="ETN96375.1"/>
    </source>
</evidence>
<gene>
    <name evidence="2" type="ORF">P278_07190</name>
</gene>
<dbReference type="SUPFAM" id="SSF82866">
    <property type="entry name" value="Multidrug efflux transporter AcrB transmembrane domain"/>
    <property type="match status" value="2"/>
</dbReference>
<feature type="transmembrane region" description="Helical" evidence="1">
    <location>
        <begin position="517"/>
        <end position="535"/>
    </location>
</feature>
<keyword evidence="1" id="KW-1133">Transmembrane helix</keyword>
<proteinExistence type="predicted"/>
<reference evidence="3" key="1">
    <citation type="submission" date="2013-11" db="EMBL/GenBank/DDBJ databases">
        <title>Draft genome sequence from a member of Zhouia, isolated tidal flat.</title>
        <authorList>
            <person name="Jin H."/>
            <person name="Jeon C.O."/>
        </authorList>
    </citation>
    <scope>NUCLEOTIDE SEQUENCE [LARGE SCALE GENOMIC DNA]</scope>
    <source>
        <strain evidence="3">AD3</strain>
    </source>
</reference>
<dbReference type="InterPro" id="IPR001036">
    <property type="entry name" value="Acrflvin-R"/>
</dbReference>
<feature type="transmembrane region" description="Helical" evidence="1">
    <location>
        <begin position="390"/>
        <end position="411"/>
    </location>
</feature>
<dbReference type="SUPFAM" id="SSF82693">
    <property type="entry name" value="Multidrug efflux transporter AcrB pore domain, PN1, PN2, PC1 and PC2 subdomains"/>
    <property type="match status" value="1"/>
</dbReference>
<feature type="transmembrane region" description="Helical" evidence="1">
    <location>
        <begin position="991"/>
        <end position="1014"/>
    </location>
</feature>
<feature type="transmembrane region" description="Helical" evidence="1">
    <location>
        <begin position="898"/>
        <end position="916"/>
    </location>
</feature>
<keyword evidence="1" id="KW-0812">Transmembrane</keyword>
<feature type="transmembrane region" description="Helical" evidence="1">
    <location>
        <begin position="363"/>
        <end position="384"/>
    </location>
</feature>
<feature type="transmembrane region" description="Helical" evidence="1">
    <location>
        <begin position="951"/>
        <end position="970"/>
    </location>
</feature>
<evidence type="ECO:0000256" key="1">
    <source>
        <dbReference type="SAM" id="Phobius"/>
    </source>
</evidence>
<dbReference type="eggNOG" id="COG0841">
    <property type="taxonomic scope" value="Bacteria"/>
</dbReference>
<dbReference type="EMBL" id="AYXY01000010">
    <property type="protein sequence ID" value="ETN96375.1"/>
    <property type="molecule type" value="Genomic_DNA"/>
</dbReference>
<dbReference type="PROSITE" id="PS51257">
    <property type="entry name" value="PROKAR_LIPOPROTEIN"/>
    <property type="match status" value="1"/>
</dbReference>
<keyword evidence="3" id="KW-1185">Reference proteome</keyword>
<evidence type="ECO:0000313" key="3">
    <source>
        <dbReference type="Proteomes" id="UP000018850"/>
    </source>
</evidence>
<dbReference type="Proteomes" id="UP000018850">
    <property type="component" value="Unassembled WGS sequence"/>
</dbReference>
<dbReference type="PANTHER" id="PTHR32063">
    <property type="match status" value="1"/>
</dbReference>
<dbReference type="RefSeq" id="WP_038262499.1">
    <property type="nucleotide sequence ID" value="NZ_AYXY01000010.1"/>
</dbReference>
<dbReference type="Gene3D" id="3.30.2090.10">
    <property type="entry name" value="Multidrug efflux transporter AcrB TolC docking domain, DN and DC subdomains"/>
    <property type="match status" value="1"/>
</dbReference>
<feature type="transmembrane region" description="Helical" evidence="1">
    <location>
        <begin position="423"/>
        <end position="443"/>
    </location>
</feature>